<accession>A0A1I5VF36</accession>
<evidence type="ECO:0000313" key="2">
    <source>
        <dbReference type="Proteomes" id="UP000198727"/>
    </source>
</evidence>
<dbReference type="Pfam" id="PF19760">
    <property type="entry name" value="DUF6247"/>
    <property type="match status" value="1"/>
</dbReference>
<dbReference type="InterPro" id="IPR046214">
    <property type="entry name" value="DUF6247"/>
</dbReference>
<dbReference type="STRING" id="587909.SAMN05421810_104339"/>
<protein>
    <submittedName>
        <fullName evidence="1">Uncharacterized protein</fullName>
    </submittedName>
</protein>
<dbReference type="OrthoDB" id="3697826at2"/>
<dbReference type="RefSeq" id="WP_092530706.1">
    <property type="nucleotide sequence ID" value="NZ_FOWW01000004.1"/>
</dbReference>
<keyword evidence="2" id="KW-1185">Reference proteome</keyword>
<proteinExistence type="predicted"/>
<gene>
    <name evidence="1" type="ORF">SAMN05421810_104339</name>
</gene>
<evidence type="ECO:0000313" key="1">
    <source>
        <dbReference type="EMBL" id="SFQ05957.1"/>
    </source>
</evidence>
<organism evidence="1 2">
    <name type="scientific">Amycolatopsis arida</name>
    <dbReference type="NCBI Taxonomy" id="587909"/>
    <lineage>
        <taxon>Bacteria</taxon>
        <taxon>Bacillati</taxon>
        <taxon>Actinomycetota</taxon>
        <taxon>Actinomycetes</taxon>
        <taxon>Pseudonocardiales</taxon>
        <taxon>Pseudonocardiaceae</taxon>
        <taxon>Amycolatopsis</taxon>
    </lineage>
</organism>
<dbReference type="AlphaFoldDB" id="A0A1I5VF36"/>
<name>A0A1I5VF36_9PSEU</name>
<reference evidence="2" key="1">
    <citation type="submission" date="2016-10" db="EMBL/GenBank/DDBJ databases">
        <authorList>
            <person name="Varghese N."/>
            <person name="Submissions S."/>
        </authorList>
    </citation>
    <scope>NUCLEOTIDE SEQUENCE [LARGE SCALE GENOMIC DNA]</scope>
    <source>
        <strain evidence="2">CGMCC 4.5579</strain>
    </source>
</reference>
<dbReference type="Proteomes" id="UP000198727">
    <property type="component" value="Unassembled WGS sequence"/>
</dbReference>
<sequence length="84" mass="9720">MAEFDREWEIVLERAKRDKTITGVHDMLHKWRHLAYRELKDPGAYYRLLATLEQAARRGRGPEGSVPGFEVTTLIGDRLGRRVG</sequence>
<dbReference type="EMBL" id="FOWW01000004">
    <property type="protein sequence ID" value="SFQ05957.1"/>
    <property type="molecule type" value="Genomic_DNA"/>
</dbReference>